<dbReference type="AlphaFoldDB" id="A0A0D8ZXD0"/>
<dbReference type="Proteomes" id="UP000032452">
    <property type="component" value="Unassembled WGS sequence"/>
</dbReference>
<sequence length="63" mass="7340">MSFLISLDQRYRTNSLITLFMQFSLPMPRAIALTNYVKSCNTKANFVINLQLIYVARAERSHQ</sequence>
<accession>A0A0D8ZXD0</accession>
<dbReference type="EMBL" id="JYON01000002">
    <property type="protein sequence ID" value="KJH73104.1"/>
    <property type="molecule type" value="Genomic_DNA"/>
</dbReference>
<proteinExistence type="predicted"/>
<reference evidence="1 2" key="1">
    <citation type="submission" date="2015-02" db="EMBL/GenBank/DDBJ databases">
        <title>Draft genome of a novel marine cyanobacterium (Chroococcales) isolated from South Atlantic Ocean.</title>
        <authorList>
            <person name="Rigonato J."/>
            <person name="Alvarenga D.O."/>
            <person name="Branco L.H."/>
            <person name="Varani A.M."/>
            <person name="Brandini F.P."/>
            <person name="Fiore M.F."/>
        </authorList>
    </citation>
    <scope>NUCLEOTIDE SEQUENCE [LARGE SCALE GENOMIC DNA]</scope>
    <source>
        <strain evidence="1 2">CENA595</strain>
    </source>
</reference>
<gene>
    <name evidence="1" type="ORF">UH38_03315</name>
</gene>
<evidence type="ECO:0000313" key="1">
    <source>
        <dbReference type="EMBL" id="KJH73104.1"/>
    </source>
</evidence>
<protein>
    <submittedName>
        <fullName evidence="1">Uncharacterized protein</fullName>
    </submittedName>
</protein>
<name>A0A0D8ZXD0_9CYAN</name>
<organism evidence="1 2">
    <name type="scientific">Aliterella atlantica CENA595</name>
    <dbReference type="NCBI Taxonomy" id="1618023"/>
    <lineage>
        <taxon>Bacteria</taxon>
        <taxon>Bacillati</taxon>
        <taxon>Cyanobacteriota</taxon>
        <taxon>Cyanophyceae</taxon>
        <taxon>Chroococcidiopsidales</taxon>
        <taxon>Aliterellaceae</taxon>
        <taxon>Aliterella</taxon>
    </lineage>
</organism>
<evidence type="ECO:0000313" key="2">
    <source>
        <dbReference type="Proteomes" id="UP000032452"/>
    </source>
</evidence>
<keyword evidence="2" id="KW-1185">Reference proteome</keyword>
<comment type="caution">
    <text evidence="1">The sequence shown here is derived from an EMBL/GenBank/DDBJ whole genome shotgun (WGS) entry which is preliminary data.</text>
</comment>
<dbReference type="STRING" id="1618023.UH38_03315"/>
<dbReference type="RefSeq" id="WP_045053199.1">
    <property type="nucleotide sequence ID" value="NZ_CAWMDP010000059.1"/>
</dbReference>